<evidence type="ECO:0000256" key="2">
    <source>
        <dbReference type="SAM" id="Phobius"/>
    </source>
</evidence>
<accession>A0AAW0R452</accession>
<organism evidence="3 4">
    <name type="scientific">Apiospora kogelbergensis</name>
    <dbReference type="NCBI Taxonomy" id="1337665"/>
    <lineage>
        <taxon>Eukaryota</taxon>
        <taxon>Fungi</taxon>
        <taxon>Dikarya</taxon>
        <taxon>Ascomycota</taxon>
        <taxon>Pezizomycotina</taxon>
        <taxon>Sordariomycetes</taxon>
        <taxon>Xylariomycetidae</taxon>
        <taxon>Amphisphaeriales</taxon>
        <taxon>Apiosporaceae</taxon>
        <taxon>Apiospora</taxon>
    </lineage>
</organism>
<name>A0AAW0R452_9PEZI</name>
<gene>
    <name evidence="3" type="ORF">PG999_003622</name>
</gene>
<sequence>MQFERAIQRRERRQTWVYRHQATISFVFALAAQVQAFGSLVYFGVCHCYPLPQAAFLAPNIVYVVLFFVYLPFWLSSRYHAAFSYRDPSPQRHALCGANTPQPQQVIDGDNITGQPLHEEDGRLVARHPEPSDWERGYQAQGPRIPKTKHQ</sequence>
<feature type="compositionally biased region" description="Basic and acidic residues" evidence="1">
    <location>
        <begin position="117"/>
        <end position="136"/>
    </location>
</feature>
<evidence type="ECO:0000313" key="4">
    <source>
        <dbReference type="Proteomes" id="UP001392437"/>
    </source>
</evidence>
<keyword evidence="2" id="KW-0812">Transmembrane</keyword>
<dbReference type="Proteomes" id="UP001392437">
    <property type="component" value="Unassembled WGS sequence"/>
</dbReference>
<dbReference type="AlphaFoldDB" id="A0AAW0R452"/>
<evidence type="ECO:0000256" key="1">
    <source>
        <dbReference type="SAM" id="MobiDB-lite"/>
    </source>
</evidence>
<keyword evidence="2" id="KW-1133">Transmembrane helix</keyword>
<dbReference type="EMBL" id="JAQQWP010000003">
    <property type="protein sequence ID" value="KAK8123704.1"/>
    <property type="molecule type" value="Genomic_DNA"/>
</dbReference>
<proteinExistence type="predicted"/>
<protein>
    <submittedName>
        <fullName evidence="3">Uncharacterized protein</fullName>
    </submittedName>
</protein>
<reference evidence="3 4" key="1">
    <citation type="submission" date="2023-01" db="EMBL/GenBank/DDBJ databases">
        <title>Analysis of 21 Apiospora genomes using comparative genomics revels a genus with tremendous synthesis potential of carbohydrate active enzymes and secondary metabolites.</title>
        <authorList>
            <person name="Sorensen T."/>
        </authorList>
    </citation>
    <scope>NUCLEOTIDE SEQUENCE [LARGE SCALE GENOMIC DNA]</scope>
    <source>
        <strain evidence="3 4">CBS 117206</strain>
    </source>
</reference>
<evidence type="ECO:0000313" key="3">
    <source>
        <dbReference type="EMBL" id="KAK8123704.1"/>
    </source>
</evidence>
<comment type="caution">
    <text evidence="3">The sequence shown here is derived from an EMBL/GenBank/DDBJ whole genome shotgun (WGS) entry which is preliminary data.</text>
</comment>
<feature type="region of interest" description="Disordered" evidence="1">
    <location>
        <begin position="94"/>
        <end position="151"/>
    </location>
</feature>
<feature type="transmembrane region" description="Helical" evidence="2">
    <location>
        <begin position="21"/>
        <end position="43"/>
    </location>
</feature>
<feature type="transmembrane region" description="Helical" evidence="2">
    <location>
        <begin position="55"/>
        <end position="75"/>
    </location>
</feature>
<keyword evidence="4" id="KW-1185">Reference proteome</keyword>
<keyword evidence="2" id="KW-0472">Membrane</keyword>